<dbReference type="PRINTS" id="PR00105">
    <property type="entry name" value="C5METTRFRASE"/>
</dbReference>
<evidence type="ECO:0000256" key="4">
    <source>
        <dbReference type="ARBA" id="ARBA00022747"/>
    </source>
</evidence>
<sequence>MTPYTVLSLFTGAGGLDLGFEREGFRHLEGVELNAWAVRTVRHNRPGWNVREADVREYVPDLTERPDVLLAGFPCQGFSLGGNRAEHDERNTLYREVIRVARRVRPRIIVIENVLNLRTMTTPDTGRPFALQIAAELEDAGYSVVFDVFRVSGFGVPQTRRRFIFLAFLGGAPTGFHLPQPGKAATIRPFVYDLAQGQSGENLPNHDPLWGFQSAVHRETGEPFGADAEVVPVRFSRTASDGHPVRSFDEPFPAVDTATVWGWAQGNVRAARHAKDRRTEKFIRNPGADVALWRVSASRLRTFTHREYARLQTFPDDWAFLGQNRRDVQMQIGNAVPVEFARRVARNVRQALGDLDAGRAFVDAEAAMVSLF</sequence>
<organism evidence="8 9">
    <name type="scientific">Deinococcus rhizophilus</name>
    <dbReference type="NCBI Taxonomy" id="3049544"/>
    <lineage>
        <taxon>Bacteria</taxon>
        <taxon>Thermotogati</taxon>
        <taxon>Deinococcota</taxon>
        <taxon>Deinococci</taxon>
        <taxon>Deinococcales</taxon>
        <taxon>Deinococcaceae</taxon>
        <taxon>Deinococcus</taxon>
    </lineage>
</organism>
<dbReference type="Gene3D" id="3.40.50.150">
    <property type="entry name" value="Vaccinia Virus protein VP39"/>
    <property type="match status" value="1"/>
</dbReference>
<evidence type="ECO:0000256" key="7">
    <source>
        <dbReference type="RuleBase" id="RU000417"/>
    </source>
</evidence>
<dbReference type="SUPFAM" id="SSF53335">
    <property type="entry name" value="S-adenosyl-L-methionine-dependent methyltransferases"/>
    <property type="match status" value="1"/>
</dbReference>
<feature type="active site" evidence="5">
    <location>
        <position position="75"/>
    </location>
</feature>
<dbReference type="PROSITE" id="PS00094">
    <property type="entry name" value="C5_MTASE_1"/>
    <property type="match status" value="1"/>
</dbReference>
<evidence type="ECO:0000256" key="3">
    <source>
        <dbReference type="ARBA" id="ARBA00022691"/>
    </source>
</evidence>
<reference evidence="8 9" key="1">
    <citation type="submission" date="2023-05" db="EMBL/GenBank/DDBJ databases">
        <authorList>
            <person name="Gao F."/>
        </authorList>
    </citation>
    <scope>NUCLEOTIDE SEQUENCE [LARGE SCALE GENOMIC DNA]</scope>
    <source>
        <strain evidence="8 9">MIMF12</strain>
    </source>
</reference>
<dbReference type="Gene3D" id="3.90.120.10">
    <property type="entry name" value="DNA Methylase, subunit A, domain 2"/>
    <property type="match status" value="1"/>
</dbReference>
<dbReference type="NCBIfam" id="TIGR00675">
    <property type="entry name" value="dcm"/>
    <property type="match status" value="1"/>
</dbReference>
<gene>
    <name evidence="8" type="ORF">QOL99_07020</name>
</gene>
<dbReference type="EMBL" id="JASNGB010000045">
    <property type="protein sequence ID" value="MDL2343899.1"/>
    <property type="molecule type" value="Genomic_DNA"/>
</dbReference>
<keyword evidence="2 5" id="KW-0808">Transferase</keyword>
<keyword evidence="9" id="KW-1185">Reference proteome</keyword>
<evidence type="ECO:0000313" key="9">
    <source>
        <dbReference type="Proteomes" id="UP001302059"/>
    </source>
</evidence>
<dbReference type="GO" id="GO:0032259">
    <property type="term" value="P:methylation"/>
    <property type="evidence" value="ECO:0007669"/>
    <property type="project" value="UniProtKB-KW"/>
</dbReference>
<dbReference type="InterPro" id="IPR029063">
    <property type="entry name" value="SAM-dependent_MTases_sf"/>
</dbReference>
<protein>
    <recommendedName>
        <fullName evidence="7">Cytosine-specific methyltransferase</fullName>
        <ecNumber evidence="7">2.1.1.37</ecNumber>
    </recommendedName>
</protein>
<evidence type="ECO:0000256" key="1">
    <source>
        <dbReference type="ARBA" id="ARBA00022603"/>
    </source>
</evidence>
<dbReference type="InterPro" id="IPR018117">
    <property type="entry name" value="C5_DNA_meth_AS"/>
</dbReference>
<keyword evidence="1 5" id="KW-0489">Methyltransferase</keyword>
<dbReference type="PROSITE" id="PS51679">
    <property type="entry name" value="SAM_MT_C5"/>
    <property type="match status" value="1"/>
</dbReference>
<dbReference type="Pfam" id="PF00145">
    <property type="entry name" value="DNA_methylase"/>
    <property type="match status" value="1"/>
</dbReference>
<dbReference type="Proteomes" id="UP001302059">
    <property type="component" value="Unassembled WGS sequence"/>
</dbReference>
<proteinExistence type="inferred from homology"/>
<name>A0ABT7JFR5_9DEIO</name>
<dbReference type="PANTHER" id="PTHR10629">
    <property type="entry name" value="CYTOSINE-SPECIFIC METHYLTRANSFERASE"/>
    <property type="match status" value="1"/>
</dbReference>
<evidence type="ECO:0000313" key="8">
    <source>
        <dbReference type="EMBL" id="MDL2343899.1"/>
    </source>
</evidence>
<comment type="catalytic activity">
    <reaction evidence="7">
        <text>a 2'-deoxycytidine in DNA + S-adenosyl-L-methionine = a 5-methyl-2'-deoxycytidine in DNA + S-adenosyl-L-homocysteine + H(+)</text>
        <dbReference type="Rhea" id="RHEA:13681"/>
        <dbReference type="Rhea" id="RHEA-COMP:11369"/>
        <dbReference type="Rhea" id="RHEA-COMP:11370"/>
        <dbReference type="ChEBI" id="CHEBI:15378"/>
        <dbReference type="ChEBI" id="CHEBI:57856"/>
        <dbReference type="ChEBI" id="CHEBI:59789"/>
        <dbReference type="ChEBI" id="CHEBI:85452"/>
        <dbReference type="ChEBI" id="CHEBI:85454"/>
        <dbReference type="EC" id="2.1.1.37"/>
    </reaction>
</comment>
<comment type="caution">
    <text evidence="8">The sequence shown here is derived from an EMBL/GenBank/DDBJ whole genome shotgun (WGS) entry which is preliminary data.</text>
</comment>
<dbReference type="GO" id="GO:0003886">
    <property type="term" value="F:DNA (cytosine-5-)-methyltransferase activity"/>
    <property type="evidence" value="ECO:0007669"/>
    <property type="project" value="UniProtKB-EC"/>
</dbReference>
<dbReference type="InterPro" id="IPR050390">
    <property type="entry name" value="C5-Methyltransferase"/>
</dbReference>
<dbReference type="InterPro" id="IPR001525">
    <property type="entry name" value="C5_MeTfrase"/>
</dbReference>
<accession>A0ABT7JFR5</accession>
<keyword evidence="4" id="KW-0680">Restriction system</keyword>
<evidence type="ECO:0000256" key="5">
    <source>
        <dbReference type="PROSITE-ProRule" id="PRU01016"/>
    </source>
</evidence>
<comment type="similarity">
    <text evidence="5 6">Belongs to the class I-like SAM-binding methyltransferase superfamily. C5-methyltransferase family.</text>
</comment>
<evidence type="ECO:0000256" key="2">
    <source>
        <dbReference type="ARBA" id="ARBA00022679"/>
    </source>
</evidence>
<dbReference type="EC" id="2.1.1.37" evidence="7"/>
<keyword evidence="3 5" id="KW-0949">S-adenosyl-L-methionine</keyword>
<dbReference type="PANTHER" id="PTHR10629:SF52">
    <property type="entry name" value="DNA (CYTOSINE-5)-METHYLTRANSFERASE 1"/>
    <property type="match status" value="1"/>
</dbReference>
<evidence type="ECO:0000256" key="6">
    <source>
        <dbReference type="RuleBase" id="RU000416"/>
    </source>
</evidence>
<dbReference type="RefSeq" id="WP_285522541.1">
    <property type="nucleotide sequence ID" value="NZ_JASNGB010000045.1"/>
</dbReference>